<dbReference type="Proteomes" id="UP001476247">
    <property type="component" value="Unassembled WGS sequence"/>
</dbReference>
<evidence type="ECO:0000313" key="4">
    <source>
        <dbReference type="Proteomes" id="UP001476247"/>
    </source>
</evidence>
<dbReference type="EMBL" id="BAABUJ010000013">
    <property type="protein sequence ID" value="GAA5799557.1"/>
    <property type="molecule type" value="Genomic_DNA"/>
</dbReference>
<evidence type="ECO:0000256" key="2">
    <source>
        <dbReference type="ARBA" id="ARBA00022737"/>
    </source>
</evidence>
<dbReference type="SMART" id="SM00364">
    <property type="entry name" value="LRR_BAC"/>
    <property type="match status" value="3"/>
</dbReference>
<evidence type="ECO:0000313" key="3">
    <source>
        <dbReference type="EMBL" id="GAA5799557.1"/>
    </source>
</evidence>
<keyword evidence="2" id="KW-0677">Repeat</keyword>
<accession>A0ABP9XXS7</accession>
<dbReference type="Pfam" id="PF00560">
    <property type="entry name" value="LRR_1"/>
    <property type="match status" value="1"/>
</dbReference>
<comment type="caution">
    <text evidence="3">The sequence shown here is derived from an EMBL/GenBank/DDBJ whole genome shotgun (WGS) entry which is preliminary data.</text>
</comment>
<keyword evidence="4" id="KW-1185">Reference proteome</keyword>
<proteinExistence type="predicted"/>
<dbReference type="SUPFAM" id="SSF52075">
    <property type="entry name" value="Outer arm dynein light chain 1"/>
    <property type="match status" value="1"/>
</dbReference>
<dbReference type="InterPro" id="IPR003591">
    <property type="entry name" value="Leu-rich_rpt_typical-subtyp"/>
</dbReference>
<evidence type="ECO:0000256" key="1">
    <source>
        <dbReference type="ARBA" id="ARBA00022614"/>
    </source>
</evidence>
<keyword evidence="1" id="KW-0433">Leucine-rich repeat</keyword>
<name>A0ABP9XXS7_9FUNG</name>
<dbReference type="InterPro" id="IPR025875">
    <property type="entry name" value="Leu-rich_rpt_4"/>
</dbReference>
<protein>
    <submittedName>
        <fullName evidence="3">Uncharacterized protein</fullName>
    </submittedName>
</protein>
<dbReference type="InterPro" id="IPR001611">
    <property type="entry name" value="Leu-rich_rpt"/>
</dbReference>
<dbReference type="Gene3D" id="3.80.10.10">
    <property type="entry name" value="Ribonuclease Inhibitor"/>
    <property type="match status" value="1"/>
</dbReference>
<dbReference type="PANTHER" id="PTHR48051:SF1">
    <property type="entry name" value="RAS SUPPRESSOR PROTEIN 1"/>
    <property type="match status" value="1"/>
</dbReference>
<dbReference type="InterPro" id="IPR050216">
    <property type="entry name" value="LRR_domain-containing"/>
</dbReference>
<dbReference type="PROSITE" id="PS51450">
    <property type="entry name" value="LRR"/>
    <property type="match status" value="3"/>
</dbReference>
<gene>
    <name evidence="3" type="ORF">HPULCUR_004973</name>
</gene>
<organism evidence="3 4">
    <name type="scientific">Helicostylum pulchrum</name>
    <dbReference type="NCBI Taxonomy" id="562976"/>
    <lineage>
        <taxon>Eukaryota</taxon>
        <taxon>Fungi</taxon>
        <taxon>Fungi incertae sedis</taxon>
        <taxon>Mucoromycota</taxon>
        <taxon>Mucoromycotina</taxon>
        <taxon>Mucoromycetes</taxon>
        <taxon>Mucorales</taxon>
        <taxon>Mucorineae</taxon>
        <taxon>Mucoraceae</taxon>
        <taxon>Helicostylum</taxon>
    </lineage>
</organism>
<sequence>MIKVASPAVPYLSCLTSLLLQNNNLKMLPLEIWRLTNLQELNVACNQLTTLPIEIGLLVNLKELFVHNNQLTEIPCQLRNLIHLTTLDLTDNQLIELPAEILKLGLNNLWIDYNCFKLIDRGSSFISLKSICIQTIGLTCLEDEESKRVVQDVPVIQQEGLLQIQNTELLPTCNHCQSVLFHNTLQWIKLRDSIPYLYKACSQNCFKQIKSNWD</sequence>
<dbReference type="Pfam" id="PF12799">
    <property type="entry name" value="LRR_4"/>
    <property type="match status" value="1"/>
</dbReference>
<reference evidence="3 4" key="1">
    <citation type="submission" date="2024-04" db="EMBL/GenBank/DDBJ databases">
        <title>genome sequences of Mucor flavus KT1a and Helicostylum pulchrum KT1b strains isolation_sourced from the surface of a dry-aged beef.</title>
        <authorList>
            <person name="Toyotome T."/>
            <person name="Hosono M."/>
            <person name="Torimaru M."/>
            <person name="Fukuda K."/>
            <person name="Mikami N."/>
        </authorList>
    </citation>
    <scope>NUCLEOTIDE SEQUENCE [LARGE SCALE GENOMIC DNA]</scope>
    <source>
        <strain evidence="3 4">KT1b</strain>
    </source>
</reference>
<dbReference type="SMART" id="SM00369">
    <property type="entry name" value="LRR_TYP"/>
    <property type="match status" value="4"/>
</dbReference>
<dbReference type="PANTHER" id="PTHR48051">
    <property type="match status" value="1"/>
</dbReference>
<dbReference type="InterPro" id="IPR032675">
    <property type="entry name" value="LRR_dom_sf"/>
</dbReference>